<name>A0A5J4IX98_9FLAO</name>
<dbReference type="RefSeq" id="WP_151672289.1">
    <property type="nucleotide sequence ID" value="NZ_BKCG01000001.1"/>
</dbReference>
<dbReference type="EMBL" id="BKCG01000001">
    <property type="protein sequence ID" value="GER58198.1"/>
    <property type="molecule type" value="Genomic_DNA"/>
</dbReference>
<keyword evidence="2" id="KW-1185">Reference proteome</keyword>
<evidence type="ECO:0000313" key="1">
    <source>
        <dbReference type="EMBL" id="GER58198.1"/>
    </source>
</evidence>
<gene>
    <name evidence="1" type="ORF">ULMA_03060</name>
</gene>
<reference evidence="1 2" key="1">
    <citation type="submission" date="2019-08" db="EMBL/GenBank/DDBJ databases">
        <title>Draft genome sequence of Ulvibacter marinus type strain NBRC 109484.</title>
        <authorList>
            <person name="Kawano K."/>
            <person name="Ushijima N."/>
            <person name="Kihara M."/>
            <person name="Itoh H."/>
        </authorList>
    </citation>
    <scope>NUCLEOTIDE SEQUENCE [LARGE SCALE GENOMIC DNA]</scope>
    <source>
        <strain evidence="1 2">NBRC 109484</strain>
    </source>
</reference>
<comment type="caution">
    <text evidence="1">The sequence shown here is derived from an EMBL/GenBank/DDBJ whole genome shotgun (WGS) entry which is preliminary data.</text>
</comment>
<protein>
    <submittedName>
        <fullName evidence="1">Uncharacterized protein</fullName>
    </submittedName>
</protein>
<dbReference type="AlphaFoldDB" id="A0A5J4IX98"/>
<organism evidence="1 2">
    <name type="scientific">Patiriisocius marinus</name>
    <dbReference type="NCBI Taxonomy" id="1397112"/>
    <lineage>
        <taxon>Bacteria</taxon>
        <taxon>Pseudomonadati</taxon>
        <taxon>Bacteroidota</taxon>
        <taxon>Flavobacteriia</taxon>
        <taxon>Flavobacteriales</taxon>
        <taxon>Flavobacteriaceae</taxon>
        <taxon>Patiriisocius</taxon>
    </lineage>
</organism>
<accession>A0A5J4IX98</accession>
<sequence>MRNLIKLFIGLFVFSCQPFPETSMTKKIFSVKNVSPENVKLVIFLFADEEPELINLMPLEVFVGDVIETTGPLPNEIPNESTAASSLNASEIIILFNEEKMLTSSFSEEDVGFGFFSEPILRNLLRNGNYVSIGNNEFQFEITQEDFENTIPCEGPCL</sequence>
<dbReference type="OrthoDB" id="1435623at2"/>
<evidence type="ECO:0000313" key="2">
    <source>
        <dbReference type="Proteomes" id="UP000326509"/>
    </source>
</evidence>
<dbReference type="Proteomes" id="UP000326509">
    <property type="component" value="Unassembled WGS sequence"/>
</dbReference>
<proteinExistence type="predicted"/>